<dbReference type="PROSITE" id="PS50206">
    <property type="entry name" value="RHODANESE_3"/>
    <property type="match status" value="1"/>
</dbReference>
<evidence type="ECO:0000256" key="5">
    <source>
        <dbReference type="ARBA" id="ARBA00023002"/>
    </source>
</evidence>
<dbReference type="PRINTS" id="PR00368">
    <property type="entry name" value="FADPNR"/>
</dbReference>
<evidence type="ECO:0000313" key="8">
    <source>
        <dbReference type="EMBL" id="MBC5582419.1"/>
    </source>
</evidence>
<keyword evidence="3" id="KW-0285">Flavoprotein</keyword>
<dbReference type="RefSeq" id="WP_186888782.1">
    <property type="nucleotide sequence ID" value="NZ_JACONZ010000005.1"/>
</dbReference>
<dbReference type="EMBL" id="JACONZ010000005">
    <property type="protein sequence ID" value="MBC5582419.1"/>
    <property type="molecule type" value="Genomic_DNA"/>
</dbReference>
<evidence type="ECO:0000256" key="4">
    <source>
        <dbReference type="ARBA" id="ARBA00022827"/>
    </source>
</evidence>
<dbReference type="AlphaFoldDB" id="A0A923L215"/>
<dbReference type="PANTHER" id="PTHR43429">
    <property type="entry name" value="PYRIDINE NUCLEOTIDE-DISULFIDE OXIDOREDUCTASE DOMAIN-CONTAINING"/>
    <property type="match status" value="1"/>
</dbReference>
<comment type="caution">
    <text evidence="8">The sequence shown here is derived from an EMBL/GenBank/DDBJ whole genome shotgun (WGS) entry which is preliminary data.</text>
</comment>
<proteinExistence type="inferred from homology"/>
<dbReference type="Gene3D" id="3.40.250.10">
    <property type="entry name" value="Rhodanese-like domain"/>
    <property type="match status" value="1"/>
</dbReference>
<dbReference type="InterPro" id="IPR036873">
    <property type="entry name" value="Rhodanese-like_dom_sf"/>
</dbReference>
<protein>
    <submittedName>
        <fullName evidence="8">FAD-dependent oxidoreductase</fullName>
    </submittedName>
</protein>
<evidence type="ECO:0000313" key="9">
    <source>
        <dbReference type="Proteomes" id="UP000659630"/>
    </source>
</evidence>
<evidence type="ECO:0000256" key="2">
    <source>
        <dbReference type="ARBA" id="ARBA00009130"/>
    </source>
</evidence>
<dbReference type="PANTHER" id="PTHR43429:SF1">
    <property type="entry name" value="NAD(P)H SULFUR OXIDOREDUCTASE (COA-DEPENDENT)"/>
    <property type="match status" value="1"/>
</dbReference>
<evidence type="ECO:0000256" key="1">
    <source>
        <dbReference type="ARBA" id="ARBA00001974"/>
    </source>
</evidence>
<dbReference type="InterPro" id="IPR004099">
    <property type="entry name" value="Pyr_nucl-diS_OxRdtase_dimer"/>
</dbReference>
<dbReference type="SUPFAM" id="SSF55424">
    <property type="entry name" value="FAD/NAD-linked reductases, dimerisation (C-terminal) domain"/>
    <property type="match status" value="1"/>
</dbReference>
<accession>A0A923L215</accession>
<dbReference type="InterPro" id="IPR036188">
    <property type="entry name" value="FAD/NAD-bd_sf"/>
</dbReference>
<dbReference type="SUPFAM" id="SSF51905">
    <property type="entry name" value="FAD/NAD(P)-binding domain"/>
    <property type="match status" value="1"/>
</dbReference>
<dbReference type="PRINTS" id="PR00411">
    <property type="entry name" value="PNDRDTASEI"/>
</dbReference>
<evidence type="ECO:0000259" key="7">
    <source>
        <dbReference type="PROSITE" id="PS50206"/>
    </source>
</evidence>
<keyword evidence="4" id="KW-0274">FAD</keyword>
<dbReference type="InterPro" id="IPR023753">
    <property type="entry name" value="FAD/NAD-binding_dom"/>
</dbReference>
<keyword evidence="6" id="KW-0676">Redox-active center</keyword>
<sequence>MKVLIIGGVAGGATAAARLRRLDEEAQIVMLERSGYVSYANCGLPYYVGGEITDRKKLTLQTPESFAGRFRVEARVRQEALSIDRAAKQVRVRRLDDGSEYTESYDKLILAPGARPVRPPLPGIDGGRIFTLRTVEDTFALRGFIEEQRPARAVVVGGGFIGLEMAENLTRAGLSVTLVERLDQVLAPLDRDMAALLHAHLRDKGVTLRLETAVADFEDCGGGVRTLLEGGEALEADLVLLAIGVSPDTRLAEEAGLALGARKSIAVDEQMRTSDPDIYAVGDAVQVKNLITGAPALLPLAGPANKQARIAADNICGRPSRFSGVQGTSVLKLFDLTAASTGLNEAAAKAAGIAFDKVVTFSANHASYYPGAVNMTVKVLFASDTGRLLGAQIVGAEGVDKRIDVLAAAIRGGLTGPDLTELELAYAPPYSSAKDPVNMAGYVIENLLTGTVRQFHWDQVDALPRDGSVTLLDTRTDAEYGAGHIEGTVHIPLDSLRQRLSELDPAKPVYVNCQSGLRSYIACRILSQNGFTCYNLSGGYRFYEIVKRQSALDTAPAHPCGLPVDQKKA</sequence>
<dbReference type="InterPro" id="IPR001763">
    <property type="entry name" value="Rhodanese-like_dom"/>
</dbReference>
<dbReference type="GO" id="GO:0016491">
    <property type="term" value="F:oxidoreductase activity"/>
    <property type="evidence" value="ECO:0007669"/>
    <property type="project" value="UniProtKB-KW"/>
</dbReference>
<keyword evidence="5" id="KW-0560">Oxidoreductase</keyword>
<feature type="domain" description="Rhodanese" evidence="7">
    <location>
        <begin position="465"/>
        <end position="551"/>
    </location>
</feature>
<dbReference type="SUPFAM" id="SSF52821">
    <property type="entry name" value="Rhodanese/Cell cycle control phosphatase"/>
    <property type="match status" value="1"/>
</dbReference>
<dbReference type="Pfam" id="PF00581">
    <property type="entry name" value="Rhodanese"/>
    <property type="match status" value="1"/>
</dbReference>
<dbReference type="SMART" id="SM00450">
    <property type="entry name" value="RHOD"/>
    <property type="match status" value="1"/>
</dbReference>
<name>A0A923L215_9FIRM</name>
<evidence type="ECO:0000256" key="6">
    <source>
        <dbReference type="ARBA" id="ARBA00023284"/>
    </source>
</evidence>
<organism evidence="8 9">
    <name type="scientific">Anaerofilum hominis</name>
    <dbReference type="NCBI Taxonomy" id="2763016"/>
    <lineage>
        <taxon>Bacteria</taxon>
        <taxon>Bacillati</taxon>
        <taxon>Bacillota</taxon>
        <taxon>Clostridia</taxon>
        <taxon>Eubacteriales</taxon>
        <taxon>Oscillospiraceae</taxon>
        <taxon>Anaerofilum</taxon>
    </lineage>
</organism>
<comment type="cofactor">
    <cofactor evidence="1">
        <name>FAD</name>
        <dbReference type="ChEBI" id="CHEBI:57692"/>
    </cofactor>
</comment>
<dbReference type="InterPro" id="IPR050260">
    <property type="entry name" value="FAD-bd_OxRdtase"/>
</dbReference>
<comment type="similarity">
    <text evidence="2">Belongs to the class-III pyridine nucleotide-disulfide oxidoreductase family.</text>
</comment>
<evidence type="ECO:0000256" key="3">
    <source>
        <dbReference type="ARBA" id="ARBA00022630"/>
    </source>
</evidence>
<reference evidence="8" key="1">
    <citation type="submission" date="2020-08" db="EMBL/GenBank/DDBJ databases">
        <title>Genome public.</title>
        <authorList>
            <person name="Liu C."/>
            <person name="Sun Q."/>
        </authorList>
    </citation>
    <scope>NUCLEOTIDE SEQUENCE</scope>
    <source>
        <strain evidence="8">BX8</strain>
    </source>
</reference>
<keyword evidence="9" id="KW-1185">Reference proteome</keyword>
<dbReference type="InterPro" id="IPR016156">
    <property type="entry name" value="FAD/NAD-linked_Rdtase_dimer_sf"/>
</dbReference>
<dbReference type="Pfam" id="PF02852">
    <property type="entry name" value="Pyr_redox_dim"/>
    <property type="match status" value="1"/>
</dbReference>
<dbReference type="Pfam" id="PF07992">
    <property type="entry name" value="Pyr_redox_2"/>
    <property type="match status" value="1"/>
</dbReference>
<dbReference type="Proteomes" id="UP000659630">
    <property type="component" value="Unassembled WGS sequence"/>
</dbReference>
<dbReference type="Gene3D" id="3.50.50.60">
    <property type="entry name" value="FAD/NAD(P)-binding domain"/>
    <property type="match status" value="2"/>
</dbReference>
<gene>
    <name evidence="8" type="ORF">H8S23_12975</name>
</gene>